<proteinExistence type="predicted"/>
<evidence type="ECO:0000313" key="1">
    <source>
        <dbReference type="EMBL" id="QHS96149.1"/>
    </source>
</evidence>
<dbReference type="SUPFAM" id="SSF88946">
    <property type="entry name" value="Sigma2 domain of RNA polymerase sigma factors"/>
    <property type="match status" value="1"/>
</dbReference>
<dbReference type="GO" id="GO:0003700">
    <property type="term" value="F:DNA-binding transcription factor activity"/>
    <property type="evidence" value="ECO:0007669"/>
    <property type="project" value="InterPro"/>
</dbReference>
<name>A0A6C0BX77_9ZZZZ</name>
<sequence length="253" mass="30704">MLFILFLLLCWFTSVKSINYLTKNQWTSIKHILKHPKSSDYMIDTCNQIIFQHYKHYAYNMAYHFKTTYYKKCRHISLDELKLYASRGLLDAITMYDTSTPFSFSKYASIYIKGELYYGMSELHPLTLLPISKRISKQWRTQHLVLYKKMTNTKFISHYDYYDHLYKSISSQENEQERENIIKLIQLWNNINHLDVDEQYKKIIKYKYNFYFQKIRSNQEIGDLLGYSSETIRKKINKIKSCVYHENKNEKQE</sequence>
<accession>A0A6C0BX77</accession>
<protein>
    <submittedName>
        <fullName evidence="1">Uncharacterized protein</fullName>
    </submittedName>
</protein>
<dbReference type="EMBL" id="MN739264">
    <property type="protein sequence ID" value="QHS96149.1"/>
    <property type="molecule type" value="Genomic_DNA"/>
</dbReference>
<dbReference type="GO" id="GO:0006352">
    <property type="term" value="P:DNA-templated transcription initiation"/>
    <property type="evidence" value="ECO:0007669"/>
    <property type="project" value="InterPro"/>
</dbReference>
<dbReference type="Gene3D" id="1.10.1740.10">
    <property type="match status" value="1"/>
</dbReference>
<dbReference type="AlphaFoldDB" id="A0A6C0BX77"/>
<reference evidence="1" key="1">
    <citation type="journal article" date="2020" name="Nature">
        <title>Giant virus diversity and host interactions through global metagenomics.</title>
        <authorList>
            <person name="Schulz F."/>
            <person name="Roux S."/>
            <person name="Paez-Espino D."/>
            <person name="Jungbluth S."/>
            <person name="Walsh D.A."/>
            <person name="Denef V.J."/>
            <person name="McMahon K.D."/>
            <person name="Konstantinidis K.T."/>
            <person name="Eloe-Fadrosh E.A."/>
            <person name="Kyrpides N.C."/>
            <person name="Woyke T."/>
        </authorList>
    </citation>
    <scope>NUCLEOTIDE SEQUENCE</scope>
    <source>
        <strain evidence="1">GVMAG-M-3300019093-7</strain>
    </source>
</reference>
<dbReference type="InterPro" id="IPR013325">
    <property type="entry name" value="RNA_pol_sigma_r2"/>
</dbReference>
<organism evidence="1">
    <name type="scientific">viral metagenome</name>
    <dbReference type="NCBI Taxonomy" id="1070528"/>
    <lineage>
        <taxon>unclassified sequences</taxon>
        <taxon>metagenomes</taxon>
        <taxon>organismal metagenomes</taxon>
    </lineage>
</organism>